<protein>
    <recommendedName>
        <fullName evidence="6">Pseudouridine synthase</fullName>
        <ecNumber evidence="6">5.4.99.-</ecNumber>
    </recommendedName>
</protein>
<name>A0A420VCY7_9BACI</name>
<dbReference type="PANTHER" id="PTHR21600:SF35">
    <property type="entry name" value="PSEUDOURIDINE SYNTHASE"/>
    <property type="match status" value="1"/>
</dbReference>
<evidence type="ECO:0000256" key="4">
    <source>
        <dbReference type="PIRSR" id="PIRSR606225-1"/>
    </source>
</evidence>
<organism evidence="8 9">
    <name type="scientific">Caldibacillus debilis GB1</name>
    <dbReference type="NCBI Taxonomy" id="1339248"/>
    <lineage>
        <taxon>Bacteria</taxon>
        <taxon>Bacillati</taxon>
        <taxon>Bacillota</taxon>
        <taxon>Bacilli</taxon>
        <taxon>Bacillales</taxon>
        <taxon>Bacillaceae</taxon>
        <taxon>Caldibacillus</taxon>
    </lineage>
</organism>
<dbReference type="NCBIfam" id="TIGR00005">
    <property type="entry name" value="rluA_subfam"/>
    <property type="match status" value="1"/>
</dbReference>
<keyword evidence="5" id="KW-0694">RNA-binding</keyword>
<dbReference type="Gene3D" id="3.30.2350.10">
    <property type="entry name" value="Pseudouridine synthase"/>
    <property type="match status" value="1"/>
</dbReference>
<keyword evidence="3 6" id="KW-0413">Isomerase</keyword>
<dbReference type="Proteomes" id="UP000286235">
    <property type="component" value="Unassembled WGS sequence"/>
</dbReference>
<dbReference type="InterPro" id="IPR020103">
    <property type="entry name" value="PsdUridine_synth_cat_dom_sf"/>
</dbReference>
<dbReference type="InterPro" id="IPR050188">
    <property type="entry name" value="RluA_PseudoU_synthase"/>
</dbReference>
<dbReference type="FunFam" id="3.30.2350.10:FF:000005">
    <property type="entry name" value="Pseudouridine synthase"/>
    <property type="match status" value="1"/>
</dbReference>
<reference evidence="8 9" key="1">
    <citation type="submission" date="2013-12" db="EMBL/GenBank/DDBJ databases">
        <title>Genome and proteome characterization of Caldibacillus debilis GB1 derived from a cellulolytic aero-tolerant co-culture.</title>
        <authorList>
            <person name="Wushke S.T."/>
            <person name="Zhang X."/>
            <person name="Fristensky B."/>
            <person name="Wilkins J.A."/>
            <person name="Levin D.B."/>
            <person name="Sparling R."/>
        </authorList>
    </citation>
    <scope>NUCLEOTIDE SEQUENCE [LARGE SCALE GENOMIC DNA]</scope>
    <source>
        <strain evidence="8 9">GB1</strain>
    </source>
</reference>
<comment type="similarity">
    <text evidence="2 6">Belongs to the pseudouridine synthase RluA family.</text>
</comment>
<dbReference type="CDD" id="cd02869">
    <property type="entry name" value="PseudoU_synth_RluA_like"/>
    <property type="match status" value="1"/>
</dbReference>
<evidence type="ECO:0000313" key="9">
    <source>
        <dbReference type="Proteomes" id="UP000286235"/>
    </source>
</evidence>
<evidence type="ECO:0000256" key="1">
    <source>
        <dbReference type="ARBA" id="ARBA00000073"/>
    </source>
</evidence>
<proteinExistence type="inferred from homology"/>
<dbReference type="PROSITE" id="PS01129">
    <property type="entry name" value="PSI_RLU"/>
    <property type="match status" value="1"/>
</dbReference>
<dbReference type="GO" id="GO:0000455">
    <property type="term" value="P:enzyme-directed rRNA pseudouridine synthesis"/>
    <property type="evidence" value="ECO:0007669"/>
    <property type="project" value="TreeGrafter"/>
</dbReference>
<comment type="function">
    <text evidence="6">Responsible for synthesis of pseudouridine from uracil.</text>
</comment>
<comment type="catalytic activity">
    <reaction evidence="1 6">
        <text>a uridine in RNA = a pseudouridine in RNA</text>
        <dbReference type="Rhea" id="RHEA:48348"/>
        <dbReference type="Rhea" id="RHEA-COMP:12068"/>
        <dbReference type="Rhea" id="RHEA-COMP:12069"/>
        <dbReference type="ChEBI" id="CHEBI:65314"/>
        <dbReference type="ChEBI" id="CHEBI:65315"/>
    </reaction>
</comment>
<sequence>MRLRKKGKDTVPNLSLKWEILPEDEGKTVKKFLREKKISRAALNAVKYRGGSILVNGEKVNVRKVLKAGDLLQVLFPDEEASEKLRPQDIPLNILYEDEYLLVIDKPAPMDTIPPRNRRDGSLANALLGYYEKIGLKTAPHIVTRLDRNTSGLVLVAKYQHIHSLLARAQRSGEISRRYIAFCEGVFSDPEGVIEAPIGRKPGSIIERTVSENGRYARTEYEVLKQYDTYAKILVRPKTGRTHQIRVHFSHIGHPLLGDSLYGGNTARISRQALHCREISFYHPIREEPVTFVSELPEDMQKLEQ</sequence>
<evidence type="ECO:0000256" key="6">
    <source>
        <dbReference type="RuleBase" id="RU362028"/>
    </source>
</evidence>
<evidence type="ECO:0000256" key="3">
    <source>
        <dbReference type="ARBA" id="ARBA00023235"/>
    </source>
</evidence>
<evidence type="ECO:0000256" key="5">
    <source>
        <dbReference type="PROSITE-ProRule" id="PRU00182"/>
    </source>
</evidence>
<dbReference type="InterPro" id="IPR006225">
    <property type="entry name" value="PsdUridine_synth_RluC/D"/>
</dbReference>
<evidence type="ECO:0000313" key="8">
    <source>
        <dbReference type="EMBL" id="RKO61517.1"/>
    </source>
</evidence>
<gene>
    <name evidence="8" type="ORF">Cdeb_01467</name>
</gene>
<keyword evidence="9" id="KW-1185">Reference proteome</keyword>
<accession>A0A420VCY7</accession>
<dbReference type="PROSITE" id="PS50889">
    <property type="entry name" value="S4"/>
    <property type="match status" value="1"/>
</dbReference>
<comment type="caution">
    <text evidence="8">The sequence shown here is derived from an EMBL/GenBank/DDBJ whole genome shotgun (WGS) entry which is preliminary data.</text>
</comment>
<feature type="active site" evidence="4">
    <location>
        <position position="147"/>
    </location>
</feature>
<dbReference type="InterPro" id="IPR006145">
    <property type="entry name" value="PsdUridine_synth_RsuA/RluA"/>
</dbReference>
<dbReference type="GO" id="GO:0009982">
    <property type="term" value="F:pseudouridine synthase activity"/>
    <property type="evidence" value="ECO:0007669"/>
    <property type="project" value="InterPro"/>
</dbReference>
<dbReference type="GO" id="GO:0140098">
    <property type="term" value="F:catalytic activity, acting on RNA"/>
    <property type="evidence" value="ECO:0007669"/>
    <property type="project" value="UniProtKB-ARBA"/>
</dbReference>
<feature type="domain" description="Pseudouridine synthase RsuA/RluA-like" evidence="7">
    <location>
        <begin position="100"/>
        <end position="251"/>
    </location>
</feature>
<evidence type="ECO:0000259" key="7">
    <source>
        <dbReference type="Pfam" id="PF00849"/>
    </source>
</evidence>
<dbReference type="AlphaFoldDB" id="A0A420VCY7"/>
<dbReference type="EMBL" id="AZRV01000044">
    <property type="protein sequence ID" value="RKO61517.1"/>
    <property type="molecule type" value="Genomic_DNA"/>
</dbReference>
<evidence type="ECO:0000256" key="2">
    <source>
        <dbReference type="ARBA" id="ARBA00010876"/>
    </source>
</evidence>
<dbReference type="GO" id="GO:0003723">
    <property type="term" value="F:RNA binding"/>
    <property type="evidence" value="ECO:0007669"/>
    <property type="project" value="UniProtKB-KW"/>
</dbReference>
<dbReference type="SUPFAM" id="SSF55120">
    <property type="entry name" value="Pseudouridine synthase"/>
    <property type="match status" value="1"/>
</dbReference>
<dbReference type="Pfam" id="PF00849">
    <property type="entry name" value="PseudoU_synth_2"/>
    <property type="match status" value="1"/>
</dbReference>
<dbReference type="EC" id="5.4.99.-" evidence="6"/>
<dbReference type="PANTHER" id="PTHR21600">
    <property type="entry name" value="MITOCHONDRIAL RNA PSEUDOURIDINE SYNTHASE"/>
    <property type="match status" value="1"/>
</dbReference>
<dbReference type="InterPro" id="IPR006224">
    <property type="entry name" value="PsdUridine_synth_RluA-like_CS"/>
</dbReference>